<sequence length="70" mass="7639">NVAAAGFSLGDCVRKPFNTFFGTLCLMLSCCCTAAEQTCWQYGDIWEAKGARLSLHNVQLVAGYPSSRCR</sequence>
<feature type="non-terminal residue" evidence="2">
    <location>
        <position position="70"/>
    </location>
</feature>
<accession>A0A811U9P1</accession>
<reference evidence="2" key="1">
    <citation type="submission" date="2020-11" db="EMBL/GenBank/DDBJ databases">
        <authorList>
            <person name="Whitehead M."/>
        </authorList>
    </citation>
    <scope>NUCLEOTIDE SEQUENCE</scope>
    <source>
        <strain evidence="2">EGII</strain>
    </source>
</reference>
<organism evidence="2 3">
    <name type="scientific">Ceratitis capitata</name>
    <name type="common">Mediterranean fruit fly</name>
    <name type="synonym">Tephritis capitata</name>
    <dbReference type="NCBI Taxonomy" id="7213"/>
    <lineage>
        <taxon>Eukaryota</taxon>
        <taxon>Metazoa</taxon>
        <taxon>Ecdysozoa</taxon>
        <taxon>Arthropoda</taxon>
        <taxon>Hexapoda</taxon>
        <taxon>Insecta</taxon>
        <taxon>Pterygota</taxon>
        <taxon>Neoptera</taxon>
        <taxon>Endopterygota</taxon>
        <taxon>Diptera</taxon>
        <taxon>Brachycera</taxon>
        <taxon>Muscomorpha</taxon>
        <taxon>Tephritoidea</taxon>
        <taxon>Tephritidae</taxon>
        <taxon>Ceratitis</taxon>
        <taxon>Ceratitis</taxon>
    </lineage>
</organism>
<feature type="signal peptide" evidence="1">
    <location>
        <begin position="1"/>
        <end position="34"/>
    </location>
</feature>
<evidence type="ECO:0000313" key="3">
    <source>
        <dbReference type="Proteomes" id="UP000606786"/>
    </source>
</evidence>
<gene>
    <name evidence="2" type="ORF">CCAP1982_LOCUS3567</name>
</gene>
<keyword evidence="1" id="KW-0732">Signal</keyword>
<name>A0A811U9P1_CERCA</name>
<feature type="non-terminal residue" evidence="2">
    <location>
        <position position="1"/>
    </location>
</feature>
<keyword evidence="3" id="KW-1185">Reference proteome</keyword>
<protein>
    <submittedName>
        <fullName evidence="2">(Mediterranean fruit fly) hypothetical protein</fullName>
    </submittedName>
</protein>
<comment type="caution">
    <text evidence="2">The sequence shown here is derived from an EMBL/GenBank/DDBJ whole genome shotgun (WGS) entry which is preliminary data.</text>
</comment>
<dbReference type="AlphaFoldDB" id="A0A811U9P1"/>
<proteinExistence type="predicted"/>
<feature type="chain" id="PRO_5032853112" evidence="1">
    <location>
        <begin position="35"/>
        <end position="70"/>
    </location>
</feature>
<evidence type="ECO:0000313" key="2">
    <source>
        <dbReference type="EMBL" id="CAD6994836.1"/>
    </source>
</evidence>
<dbReference type="Proteomes" id="UP000606786">
    <property type="component" value="Unassembled WGS sequence"/>
</dbReference>
<evidence type="ECO:0000256" key="1">
    <source>
        <dbReference type="SAM" id="SignalP"/>
    </source>
</evidence>
<dbReference type="EMBL" id="CAJHJT010000001">
    <property type="protein sequence ID" value="CAD6994836.1"/>
    <property type="molecule type" value="Genomic_DNA"/>
</dbReference>